<dbReference type="InterPro" id="IPR054480">
    <property type="entry name" value="AHAS_small-like_ACT"/>
</dbReference>
<dbReference type="InterPro" id="IPR004789">
    <property type="entry name" value="Acetalactate_synth_ssu"/>
</dbReference>
<keyword evidence="1" id="KW-0812">Transmembrane</keyword>
<dbReference type="GO" id="GO:0003984">
    <property type="term" value="F:acetolactate synthase activity"/>
    <property type="evidence" value="ECO:0000318"/>
    <property type="project" value="GO_Central"/>
</dbReference>
<dbReference type="InterPro" id="IPR045865">
    <property type="entry name" value="ACT-like_dom_sf"/>
</dbReference>
<dbReference type="Pfam" id="PF22629">
    <property type="entry name" value="ACT_AHAS_ss"/>
    <property type="match status" value="1"/>
</dbReference>
<evidence type="ECO:0000313" key="4">
    <source>
        <dbReference type="Proteomes" id="UP000235145"/>
    </source>
</evidence>
<dbReference type="PANTHER" id="PTHR30239:SF17">
    <property type="entry name" value="ACT DOMAIN-CONTAINING PROTEIN"/>
    <property type="match status" value="1"/>
</dbReference>
<feature type="transmembrane region" description="Helical" evidence="1">
    <location>
        <begin position="12"/>
        <end position="34"/>
    </location>
</feature>
<dbReference type="EMBL" id="NBSK02000002">
    <property type="protein sequence ID" value="KAJ0222249.1"/>
    <property type="molecule type" value="Genomic_DNA"/>
</dbReference>
<evidence type="ECO:0000256" key="1">
    <source>
        <dbReference type="SAM" id="Phobius"/>
    </source>
</evidence>
<comment type="caution">
    <text evidence="3">The sequence shown here is derived from an EMBL/GenBank/DDBJ whole genome shotgun (WGS) entry which is preliminary data.</text>
</comment>
<feature type="domain" description="Acetolactate synthase small subunit-like ACT" evidence="2">
    <location>
        <begin position="268"/>
        <end position="322"/>
    </location>
</feature>
<accession>A0A9R1XR14</accession>
<evidence type="ECO:0000259" key="2">
    <source>
        <dbReference type="Pfam" id="PF22629"/>
    </source>
</evidence>
<dbReference type="SUPFAM" id="SSF55021">
    <property type="entry name" value="ACT-like"/>
    <property type="match status" value="1"/>
</dbReference>
<evidence type="ECO:0000313" key="3">
    <source>
        <dbReference type="EMBL" id="KAJ0222249.1"/>
    </source>
</evidence>
<reference evidence="3 4" key="1">
    <citation type="journal article" date="2017" name="Nat. Commun.">
        <title>Genome assembly with in vitro proximity ligation data and whole-genome triplication in lettuce.</title>
        <authorList>
            <person name="Reyes-Chin-Wo S."/>
            <person name="Wang Z."/>
            <person name="Yang X."/>
            <person name="Kozik A."/>
            <person name="Arikit S."/>
            <person name="Song C."/>
            <person name="Xia L."/>
            <person name="Froenicke L."/>
            <person name="Lavelle D.O."/>
            <person name="Truco M.J."/>
            <person name="Xia R."/>
            <person name="Zhu S."/>
            <person name="Xu C."/>
            <person name="Xu H."/>
            <person name="Xu X."/>
            <person name="Cox K."/>
            <person name="Korf I."/>
            <person name="Meyers B.C."/>
            <person name="Michelmore R.W."/>
        </authorList>
    </citation>
    <scope>NUCLEOTIDE SEQUENCE [LARGE SCALE GENOMIC DNA]</scope>
    <source>
        <strain evidence="4">cv. Salinas</strain>
        <tissue evidence="3">Seedlings</tissue>
    </source>
</reference>
<dbReference type="GO" id="GO:1990610">
    <property type="term" value="F:acetolactate synthase regulator activity"/>
    <property type="evidence" value="ECO:0007669"/>
    <property type="project" value="InterPro"/>
</dbReference>
<name>A0A9R1XR14_LACSA</name>
<dbReference type="AlphaFoldDB" id="A0A9R1XR14"/>
<protein>
    <recommendedName>
        <fullName evidence="2">Acetolactate synthase small subunit-like ACT domain-containing protein</fullName>
    </recommendedName>
</protein>
<keyword evidence="1" id="KW-0472">Membrane</keyword>
<dbReference type="GO" id="GO:0009097">
    <property type="term" value="P:isoleucine biosynthetic process"/>
    <property type="evidence" value="ECO:0000318"/>
    <property type="project" value="GO_Central"/>
</dbReference>
<keyword evidence="1" id="KW-1133">Transmembrane helix</keyword>
<organism evidence="3 4">
    <name type="scientific">Lactuca sativa</name>
    <name type="common">Garden lettuce</name>
    <dbReference type="NCBI Taxonomy" id="4236"/>
    <lineage>
        <taxon>Eukaryota</taxon>
        <taxon>Viridiplantae</taxon>
        <taxon>Streptophyta</taxon>
        <taxon>Embryophyta</taxon>
        <taxon>Tracheophyta</taxon>
        <taxon>Spermatophyta</taxon>
        <taxon>Magnoliopsida</taxon>
        <taxon>eudicotyledons</taxon>
        <taxon>Gunneridae</taxon>
        <taxon>Pentapetalae</taxon>
        <taxon>asterids</taxon>
        <taxon>campanulids</taxon>
        <taxon>Asterales</taxon>
        <taxon>Asteraceae</taxon>
        <taxon>Cichorioideae</taxon>
        <taxon>Cichorieae</taxon>
        <taxon>Lactucinae</taxon>
        <taxon>Lactuca</taxon>
    </lineage>
</organism>
<gene>
    <name evidence="3" type="ORF">LSAT_V11C200057300</name>
</gene>
<dbReference type="GO" id="GO:0009099">
    <property type="term" value="P:L-valine biosynthetic process"/>
    <property type="evidence" value="ECO:0000318"/>
    <property type="project" value="GO_Central"/>
</dbReference>
<dbReference type="PANTHER" id="PTHR30239">
    <property type="entry name" value="ACETOLACTATE SYNTHASE SMALL SUBUNIT"/>
    <property type="match status" value="1"/>
</dbReference>
<proteinExistence type="predicted"/>
<sequence>MNKERSNWISEIIPTSITSIPLFLVLELLVHVFILHIHPSALKHGGNPLVAYCISAAEKATGSSRVGCHSSGLLVEYSTVLQESETATLDAISKSKLGNWMKTFDTSGALDKLQKSLQLERLAMYHDSHRPPWKVDKKWEDLSPKDWVECRSKKKNVFHFMGYLKDMELGVLSDMADILKKLVGNKKLGETAPFWNFCAASYPDLEAPAPIPTASNISHTVDENLSAVLGGDVYPMEYYNNFSMNQVLDPHWGVLYEEDLTGHKSHTLNILVNNAPGVLNLVTEVISRKGYNIQVKCPAEMEGLARITSVIPGTDESIEKLVFVFKGQKRLLVIVRGRKIAGVTFASDLIKQMHEIEQQISGVTIGMVISRVEGSVRKENTRKGIRGGTPGLARQNQRRESGVTGFGFGFEFFHVVAFTVAVKTVSCNLCWWMSRPSLNEYQTKLIQKEFKCFFHGCSFLEIDLGHLKVTNEVSWHGPAEDQASVHHDYFLRFPFHQLSCHDFG</sequence>
<dbReference type="Gene3D" id="3.30.70.260">
    <property type="match status" value="1"/>
</dbReference>
<dbReference type="GO" id="GO:0005829">
    <property type="term" value="C:cytosol"/>
    <property type="evidence" value="ECO:0000318"/>
    <property type="project" value="GO_Central"/>
</dbReference>
<dbReference type="Proteomes" id="UP000235145">
    <property type="component" value="Unassembled WGS sequence"/>
</dbReference>
<keyword evidence="4" id="KW-1185">Reference proteome</keyword>